<feature type="signal peptide" evidence="2">
    <location>
        <begin position="1"/>
        <end position="24"/>
    </location>
</feature>
<proteinExistence type="predicted"/>
<dbReference type="PROSITE" id="PS51257">
    <property type="entry name" value="PROKAR_LIPOPROTEIN"/>
    <property type="match status" value="1"/>
</dbReference>
<keyword evidence="4" id="KW-0449">Lipoprotein</keyword>
<evidence type="ECO:0000313" key="5">
    <source>
        <dbReference type="Proteomes" id="UP001148125"/>
    </source>
</evidence>
<name>A0ABT5VKQ3_9BACI</name>
<organism evidence="4 5">
    <name type="scientific">Alkalihalobacterium chitinilyticum</name>
    <dbReference type="NCBI Taxonomy" id="2980103"/>
    <lineage>
        <taxon>Bacteria</taxon>
        <taxon>Bacillati</taxon>
        <taxon>Bacillota</taxon>
        <taxon>Bacilli</taxon>
        <taxon>Bacillales</taxon>
        <taxon>Bacillaceae</taxon>
        <taxon>Alkalihalobacterium</taxon>
    </lineage>
</organism>
<protein>
    <submittedName>
        <fullName evidence="4">Spore germination lipoprotein GerD</fullName>
    </submittedName>
</protein>
<sequence>MGRFYKLILIPAIFVSIVSGCAPAEGNSQAAQPDYESTKKMMVDMLQTEEGKKAISEAITDEEVQQNLIMEQAFVKETIQSTLTSEEARAFWEDTMQDPEFAQALAESLKKETEEMLKSLMKDPEYQAMMMDILKDPEMEKAALDLMKTREYRQQVMTVMAEAFESPFFVAKVNQILGKVTAEQLQQEAEKQEEQAQEEEDEGGEEGS</sequence>
<dbReference type="Proteomes" id="UP001148125">
    <property type="component" value="Unassembled WGS sequence"/>
</dbReference>
<dbReference type="RefSeq" id="WP_275120390.1">
    <property type="nucleotide sequence ID" value="NZ_JAOTPO010000020.1"/>
</dbReference>
<reference evidence="4" key="1">
    <citation type="submission" date="2024-05" db="EMBL/GenBank/DDBJ databases">
        <title>Alkalihalobacillus sp. strain MEB203 novel alkaliphilic bacterium from Lonar Lake, India.</title>
        <authorList>
            <person name="Joshi A."/>
            <person name="Thite S."/>
            <person name="Mengade P."/>
        </authorList>
    </citation>
    <scope>NUCLEOTIDE SEQUENCE</scope>
    <source>
        <strain evidence="4">MEB 203</strain>
    </source>
</reference>
<dbReference type="InterPro" id="IPR041262">
    <property type="entry name" value="GerD_central"/>
</dbReference>
<evidence type="ECO:0000256" key="1">
    <source>
        <dbReference type="SAM" id="MobiDB-lite"/>
    </source>
</evidence>
<dbReference type="EMBL" id="JAOTPO010000020">
    <property type="protein sequence ID" value="MDE5415801.1"/>
    <property type="molecule type" value="Genomic_DNA"/>
</dbReference>
<keyword evidence="5" id="KW-1185">Reference proteome</keyword>
<keyword evidence="2" id="KW-0732">Signal</keyword>
<evidence type="ECO:0000259" key="3">
    <source>
        <dbReference type="Pfam" id="PF17898"/>
    </source>
</evidence>
<dbReference type="Pfam" id="PF17898">
    <property type="entry name" value="GerD"/>
    <property type="match status" value="1"/>
</dbReference>
<evidence type="ECO:0000256" key="2">
    <source>
        <dbReference type="SAM" id="SignalP"/>
    </source>
</evidence>
<feature type="region of interest" description="Disordered" evidence="1">
    <location>
        <begin position="184"/>
        <end position="208"/>
    </location>
</feature>
<evidence type="ECO:0000313" key="4">
    <source>
        <dbReference type="EMBL" id="MDE5415801.1"/>
    </source>
</evidence>
<feature type="compositionally biased region" description="Acidic residues" evidence="1">
    <location>
        <begin position="195"/>
        <end position="208"/>
    </location>
</feature>
<comment type="caution">
    <text evidence="4">The sequence shown here is derived from an EMBL/GenBank/DDBJ whole genome shotgun (WGS) entry which is preliminary data.</text>
</comment>
<feature type="domain" description="Spore germination GerD central core" evidence="3">
    <location>
        <begin position="68"/>
        <end position="180"/>
    </location>
</feature>
<accession>A0ABT5VKQ3</accession>
<dbReference type="NCBIfam" id="NF040801">
    <property type="entry name" value="spore_GerD"/>
    <property type="match status" value="1"/>
</dbReference>
<feature type="chain" id="PRO_5045879752" evidence="2">
    <location>
        <begin position="25"/>
        <end position="208"/>
    </location>
</feature>
<gene>
    <name evidence="4" type="primary">gerD</name>
    <name evidence="4" type="ORF">N7Z68_20845</name>
</gene>